<dbReference type="EMBL" id="WIGN01000023">
    <property type="protein sequence ID" value="KAF6817140.1"/>
    <property type="molecule type" value="Genomic_DNA"/>
</dbReference>
<dbReference type="AlphaFoldDB" id="A0A8H6JQV4"/>
<reference evidence="2 3" key="1">
    <citation type="journal article" date="2020" name="Phytopathology">
        <title>Genome Sequence Resources of Colletotrichum truncatum, C. plurivorum, C. musicola, and C. sojae: Four Species Pathogenic to Soybean (Glycine max).</title>
        <authorList>
            <person name="Rogerio F."/>
            <person name="Boufleur T.R."/>
            <person name="Ciampi-Guillardi M."/>
            <person name="Sukno S.A."/>
            <person name="Thon M.R."/>
            <person name="Massola Junior N.S."/>
            <person name="Baroncelli R."/>
        </authorList>
    </citation>
    <scope>NUCLEOTIDE SEQUENCE [LARGE SCALE GENOMIC DNA]</scope>
    <source>
        <strain evidence="2 3">LFN0009</strain>
    </source>
</reference>
<dbReference type="Proteomes" id="UP000652219">
    <property type="component" value="Unassembled WGS sequence"/>
</dbReference>
<sequence>MMVEPANDPGRDGVAIGVTTLGGERAVTDCCADEGCRRSDVTCLERLALGNASAAAARYLRAVRWQQQLQVAEIVSVEDHQPTLQQRLSENGTTLQNGSLGRTQGRKDGLRFTSEMSHKAPPHDEEESSRPQSNNPFAAAAGAAAAGSPTARPESL</sequence>
<feature type="region of interest" description="Disordered" evidence="1">
    <location>
        <begin position="85"/>
        <end position="156"/>
    </location>
</feature>
<feature type="compositionally biased region" description="Polar residues" evidence="1">
    <location>
        <begin position="85"/>
        <end position="102"/>
    </location>
</feature>
<feature type="compositionally biased region" description="Basic and acidic residues" evidence="1">
    <location>
        <begin position="105"/>
        <end position="123"/>
    </location>
</feature>
<organism evidence="2 3">
    <name type="scientific">Colletotrichum sojae</name>
    <dbReference type="NCBI Taxonomy" id="2175907"/>
    <lineage>
        <taxon>Eukaryota</taxon>
        <taxon>Fungi</taxon>
        <taxon>Dikarya</taxon>
        <taxon>Ascomycota</taxon>
        <taxon>Pezizomycotina</taxon>
        <taxon>Sordariomycetes</taxon>
        <taxon>Hypocreomycetidae</taxon>
        <taxon>Glomerellales</taxon>
        <taxon>Glomerellaceae</taxon>
        <taxon>Colletotrichum</taxon>
        <taxon>Colletotrichum orchidearum species complex</taxon>
    </lineage>
</organism>
<evidence type="ECO:0000256" key="1">
    <source>
        <dbReference type="SAM" id="MobiDB-lite"/>
    </source>
</evidence>
<comment type="caution">
    <text evidence="2">The sequence shown here is derived from an EMBL/GenBank/DDBJ whole genome shotgun (WGS) entry which is preliminary data.</text>
</comment>
<feature type="compositionally biased region" description="Low complexity" evidence="1">
    <location>
        <begin position="138"/>
        <end position="147"/>
    </location>
</feature>
<evidence type="ECO:0000313" key="2">
    <source>
        <dbReference type="EMBL" id="KAF6817140.1"/>
    </source>
</evidence>
<gene>
    <name evidence="2" type="ORF">CSOJ01_02560</name>
</gene>
<proteinExistence type="predicted"/>
<evidence type="ECO:0000313" key="3">
    <source>
        <dbReference type="Proteomes" id="UP000652219"/>
    </source>
</evidence>
<protein>
    <submittedName>
        <fullName evidence="2">Uncharacterized protein</fullName>
    </submittedName>
</protein>
<name>A0A8H6JQV4_9PEZI</name>
<accession>A0A8H6JQV4</accession>
<keyword evidence="3" id="KW-1185">Reference proteome</keyword>